<evidence type="ECO:0000313" key="3">
    <source>
        <dbReference type="EMBL" id="OHV46287.1"/>
    </source>
</evidence>
<accession>A0A1S1RJR8</accession>
<organism evidence="3 4">
    <name type="scientific">Parafrankia colletiae</name>
    <dbReference type="NCBI Taxonomy" id="573497"/>
    <lineage>
        <taxon>Bacteria</taxon>
        <taxon>Bacillati</taxon>
        <taxon>Actinomycetota</taxon>
        <taxon>Actinomycetes</taxon>
        <taxon>Frankiales</taxon>
        <taxon>Frankiaceae</taxon>
        <taxon>Parafrankia</taxon>
    </lineage>
</organism>
<dbReference type="Proteomes" id="UP000179627">
    <property type="component" value="Unassembled WGS sequence"/>
</dbReference>
<keyword evidence="2" id="KW-0812">Transmembrane</keyword>
<feature type="transmembrane region" description="Helical" evidence="2">
    <location>
        <begin position="81"/>
        <end position="101"/>
    </location>
</feature>
<dbReference type="RefSeq" id="WP_071081833.1">
    <property type="nucleotide sequence ID" value="NZ_MBLM01000002.1"/>
</dbReference>
<comment type="caution">
    <text evidence="3">The sequence shown here is derived from an EMBL/GenBank/DDBJ whole genome shotgun (WGS) entry which is preliminary data.</text>
</comment>
<protein>
    <submittedName>
        <fullName evidence="3">Uncharacterized protein</fullName>
    </submittedName>
</protein>
<evidence type="ECO:0000256" key="1">
    <source>
        <dbReference type="SAM" id="MobiDB-lite"/>
    </source>
</evidence>
<name>A0A1S1RJR8_9ACTN</name>
<feature type="region of interest" description="Disordered" evidence="1">
    <location>
        <begin position="1"/>
        <end position="43"/>
    </location>
</feature>
<feature type="transmembrane region" description="Helical" evidence="2">
    <location>
        <begin position="57"/>
        <end position="75"/>
    </location>
</feature>
<gene>
    <name evidence="3" type="ORF">CC117_01165</name>
</gene>
<sequence length="117" mass="11676">MSDSPGGHHGAAGPARGEPGDGPQRGRSAGAGGSRPVHDDQIPPGGVFGLRVLPAGWMRGALATVTALVTLVVAMGDLASAWVLGVLPLVVAALTAYAEVLERTLADPVDRESGPGH</sequence>
<keyword evidence="2" id="KW-0472">Membrane</keyword>
<evidence type="ECO:0000256" key="2">
    <source>
        <dbReference type="SAM" id="Phobius"/>
    </source>
</evidence>
<dbReference type="EMBL" id="MBLM01000002">
    <property type="protein sequence ID" value="OHV46287.1"/>
    <property type="molecule type" value="Genomic_DNA"/>
</dbReference>
<dbReference type="AlphaFoldDB" id="A0A1S1RJR8"/>
<feature type="compositionally biased region" description="Low complexity" evidence="1">
    <location>
        <begin position="11"/>
        <end position="28"/>
    </location>
</feature>
<reference evidence="4" key="1">
    <citation type="submission" date="2016-07" db="EMBL/GenBank/DDBJ databases">
        <title>Sequence Frankia sp. strain CcI1.17.</title>
        <authorList>
            <person name="Ghodhbane-Gtari F."/>
            <person name="Swanson E."/>
            <person name="Gueddou A."/>
            <person name="Morris K."/>
            <person name="Hezbri K."/>
            <person name="Ktari A."/>
            <person name="Nouioui I."/>
            <person name="Abebe-Akele F."/>
            <person name="Simpson S."/>
            <person name="Thomas K."/>
            <person name="Gtari M."/>
            <person name="Tisa L.S."/>
            <person name="Hurst S."/>
        </authorList>
    </citation>
    <scope>NUCLEOTIDE SEQUENCE [LARGE SCALE GENOMIC DNA]</scope>
    <source>
        <strain evidence="4">Cc1.17</strain>
    </source>
</reference>
<proteinExistence type="predicted"/>
<keyword evidence="2" id="KW-1133">Transmembrane helix</keyword>
<evidence type="ECO:0000313" key="4">
    <source>
        <dbReference type="Proteomes" id="UP000179627"/>
    </source>
</evidence>
<keyword evidence="4" id="KW-1185">Reference proteome</keyword>